<evidence type="ECO:0000256" key="3">
    <source>
        <dbReference type="ARBA" id="ARBA00022512"/>
    </source>
</evidence>
<keyword evidence="8" id="KW-0326">Glycosidase</keyword>
<comment type="similarity">
    <text evidence="2">Belongs to the SUN family.</text>
</comment>
<evidence type="ECO:0000256" key="4">
    <source>
        <dbReference type="ARBA" id="ARBA00022525"/>
    </source>
</evidence>
<evidence type="ECO:0000313" key="14">
    <source>
        <dbReference type="Proteomes" id="UP000214365"/>
    </source>
</evidence>
<proteinExistence type="inferred from homology"/>
<dbReference type="GO" id="GO:0000272">
    <property type="term" value="P:polysaccharide catabolic process"/>
    <property type="evidence" value="ECO:0007669"/>
    <property type="project" value="UniProtKB-KW"/>
</dbReference>
<dbReference type="AlphaFoldDB" id="A0A1Q5Q658"/>
<comment type="subcellular location">
    <subcellularLocation>
        <location evidence="1">Secreted</location>
        <location evidence="1">Cell wall</location>
    </subcellularLocation>
</comment>
<evidence type="ECO:0000256" key="5">
    <source>
        <dbReference type="ARBA" id="ARBA00022729"/>
    </source>
</evidence>
<evidence type="ECO:0008006" key="15">
    <source>
        <dbReference type="Google" id="ProtNLM"/>
    </source>
</evidence>
<reference evidence="13 14" key="1">
    <citation type="submission" date="2015-06" db="EMBL/GenBank/DDBJ databases">
        <title>Talaromyces atroroseus IBT 11181 draft genome.</title>
        <authorList>
            <person name="Rasmussen K.B."/>
            <person name="Rasmussen S."/>
            <person name="Petersen B."/>
            <person name="Sicheritz-Ponten T."/>
            <person name="Mortensen U.H."/>
            <person name="Thrane U."/>
        </authorList>
    </citation>
    <scope>NUCLEOTIDE SEQUENCE [LARGE SCALE GENOMIC DNA]</scope>
    <source>
        <strain evidence="13 14">IBT 11181</strain>
    </source>
</reference>
<evidence type="ECO:0000256" key="9">
    <source>
        <dbReference type="ARBA" id="ARBA00023316"/>
    </source>
</evidence>
<dbReference type="GO" id="GO:0031505">
    <property type="term" value="P:fungal-type cell wall organization"/>
    <property type="evidence" value="ECO:0007669"/>
    <property type="project" value="TreeGrafter"/>
</dbReference>
<evidence type="ECO:0000256" key="12">
    <source>
        <dbReference type="SAM" id="SignalP"/>
    </source>
</evidence>
<keyword evidence="7" id="KW-0119">Carbohydrate metabolism</keyword>
<dbReference type="STRING" id="1441469.A0A1Q5Q658"/>
<evidence type="ECO:0000313" key="13">
    <source>
        <dbReference type="EMBL" id="OKL55337.1"/>
    </source>
</evidence>
<protein>
    <recommendedName>
        <fullName evidence="15">Secreted beta-glucosidase sun1</fullName>
    </recommendedName>
</protein>
<gene>
    <name evidence="13" type="ORF">UA08_09354</name>
</gene>
<evidence type="ECO:0000256" key="10">
    <source>
        <dbReference type="ARBA" id="ARBA00023326"/>
    </source>
</evidence>
<dbReference type="InterPro" id="IPR051526">
    <property type="entry name" value="Beta-Glucosidase_SUN"/>
</dbReference>
<dbReference type="PANTHER" id="PTHR31316">
    <property type="entry name" value="BETA-GLUCOSIDASE-LIKE PROTEIN NCA3, MITOCHONDRIAL-RELATED"/>
    <property type="match status" value="1"/>
</dbReference>
<keyword evidence="4" id="KW-0964">Secreted</keyword>
<sequence length="450" mass="45932">MKLSATIALAAAGSLAAAQGHHHGHQHVHKRDTVATSVVDEVVTVYQLDGTPVPVADVCKGIKDGQYKWAEGNGPSGACVTSTAAPTSTSVAVQAAEFIETSSSSSIVSISSAITTSSTPTSSATPTSSSTTSSSSTSTSTSSTPTSTSTSTSSTPLATSSKTSTSSTSTATGIDASFPDGELSCDTFPSAYGAVALDYHGLGGWSGVQYVTLNSLETLVEEIVTAVSGESCTDGAMCSYQCPDGYLKSQWPSAQGSTGQSVGGITCKNGKLYRTNTDYDTLCIAGVEGVTVKNTMSSLVSVCRTDYPGTESETLPTVVDAGSTVPLANPDGSTYYKWEGKDTSAQYYINPAGKKESVACVWGSSGSDVGNWAPMNLGVGYTDGVTYISIFPNTPTTDATLDYNVRIEGASGSCYWDASSQTYNDDSGTSSTGCTVSISEGGSAQIVFSS</sequence>
<feature type="signal peptide" evidence="12">
    <location>
        <begin position="1"/>
        <end position="20"/>
    </location>
</feature>
<evidence type="ECO:0000256" key="8">
    <source>
        <dbReference type="ARBA" id="ARBA00023295"/>
    </source>
</evidence>
<evidence type="ECO:0000256" key="6">
    <source>
        <dbReference type="ARBA" id="ARBA00022801"/>
    </source>
</evidence>
<keyword evidence="6" id="KW-0378">Hydrolase</keyword>
<organism evidence="13 14">
    <name type="scientific">Talaromyces atroroseus</name>
    <dbReference type="NCBI Taxonomy" id="1441469"/>
    <lineage>
        <taxon>Eukaryota</taxon>
        <taxon>Fungi</taxon>
        <taxon>Dikarya</taxon>
        <taxon>Ascomycota</taxon>
        <taxon>Pezizomycotina</taxon>
        <taxon>Eurotiomycetes</taxon>
        <taxon>Eurotiomycetidae</taxon>
        <taxon>Eurotiales</taxon>
        <taxon>Trichocomaceae</taxon>
        <taxon>Talaromyces</taxon>
        <taxon>Talaromyces sect. Trachyspermi</taxon>
    </lineage>
</organism>
<evidence type="ECO:0000256" key="7">
    <source>
        <dbReference type="ARBA" id="ARBA00023277"/>
    </source>
</evidence>
<accession>A0A1Q5Q658</accession>
<dbReference type="RefSeq" id="XP_020115458.1">
    <property type="nucleotide sequence ID" value="XM_020265280.1"/>
</dbReference>
<dbReference type="GO" id="GO:0009277">
    <property type="term" value="C:fungal-type cell wall"/>
    <property type="evidence" value="ECO:0007669"/>
    <property type="project" value="TreeGrafter"/>
</dbReference>
<dbReference type="PANTHER" id="PTHR31316:SF0">
    <property type="entry name" value="SECRETED BETA-GLUCOSIDASE SIM1-RELATED"/>
    <property type="match status" value="1"/>
</dbReference>
<evidence type="ECO:0000256" key="2">
    <source>
        <dbReference type="ARBA" id="ARBA00010579"/>
    </source>
</evidence>
<evidence type="ECO:0000256" key="11">
    <source>
        <dbReference type="SAM" id="MobiDB-lite"/>
    </source>
</evidence>
<feature type="chain" id="PRO_5013384479" description="Secreted beta-glucosidase sun1" evidence="12">
    <location>
        <begin position="21"/>
        <end position="450"/>
    </location>
</feature>
<keyword evidence="10" id="KW-0624">Polysaccharide degradation</keyword>
<keyword evidence="14" id="KW-1185">Reference proteome</keyword>
<name>A0A1Q5Q658_TALAT</name>
<dbReference type="GeneID" id="31009110"/>
<keyword evidence="5 12" id="KW-0732">Signal</keyword>
<evidence type="ECO:0000256" key="1">
    <source>
        <dbReference type="ARBA" id="ARBA00004191"/>
    </source>
</evidence>
<dbReference type="InterPro" id="IPR005556">
    <property type="entry name" value="SUN"/>
</dbReference>
<feature type="region of interest" description="Disordered" evidence="11">
    <location>
        <begin position="115"/>
        <end position="172"/>
    </location>
</feature>
<dbReference type="GO" id="GO:0009986">
    <property type="term" value="C:cell surface"/>
    <property type="evidence" value="ECO:0007669"/>
    <property type="project" value="TreeGrafter"/>
</dbReference>
<dbReference type="Pfam" id="PF03856">
    <property type="entry name" value="SUN"/>
    <property type="match status" value="1"/>
</dbReference>
<dbReference type="Proteomes" id="UP000214365">
    <property type="component" value="Unassembled WGS sequence"/>
</dbReference>
<keyword evidence="9" id="KW-0961">Cell wall biogenesis/degradation</keyword>
<dbReference type="EMBL" id="LFMY01000022">
    <property type="protein sequence ID" value="OKL55337.1"/>
    <property type="molecule type" value="Genomic_DNA"/>
</dbReference>
<keyword evidence="3" id="KW-0134">Cell wall</keyword>
<dbReference type="OrthoDB" id="5339822at2759"/>
<comment type="caution">
    <text evidence="13">The sequence shown here is derived from an EMBL/GenBank/DDBJ whole genome shotgun (WGS) entry which is preliminary data.</text>
</comment>
<dbReference type="GO" id="GO:0016798">
    <property type="term" value="F:hydrolase activity, acting on glycosyl bonds"/>
    <property type="evidence" value="ECO:0007669"/>
    <property type="project" value="UniProtKB-KW"/>
</dbReference>